<reference evidence="3 4" key="1">
    <citation type="submission" date="2020-10" db="EMBL/GenBank/DDBJ databases">
        <title>Plant Genome Project.</title>
        <authorList>
            <person name="Zhang R.-G."/>
        </authorList>
    </citation>
    <scope>NUCLEOTIDE SEQUENCE [LARGE SCALE GENOMIC DNA]</scope>
    <source>
        <strain evidence="3">FAFU-HL-1</strain>
        <tissue evidence="3">Leaf</tissue>
    </source>
</reference>
<evidence type="ECO:0008006" key="5">
    <source>
        <dbReference type="Google" id="ProtNLM"/>
    </source>
</evidence>
<evidence type="ECO:0000313" key="3">
    <source>
        <dbReference type="EMBL" id="KAF9688515.1"/>
    </source>
</evidence>
<sequence>MSSSCYSIQTIVNHLKHCTKLKQLQSMYAVMVKTNSNQDCFLMNQYISALSTFNRIDYAVLAHTQMENPNVFVYNAMIKGSVQSNQPVHALELYVQMLRANVSPSSYTFPSLIKACGLVSQLRFAEAVHGHVWRNGFDSHLFVQTSLVDFYSTVVTGTDMTLKTIKLMLDIIVTDDSGSRIVLMVLKDEATKTRVIVMRKGVEKKSLVGFIVNLFRYASFFFLRHKLPAESPFTRMTQVIVSAVRKQKAPVPGDPKQLHELSLDEHIGSGKFRMARTRSLGLLDKASMENGSRSLWMLCSVNQVEETSKCLKCFQSRLLLPYLAPFWLQCTPYSSNRELSKTGASDPTLKFLQHASQLL</sequence>
<name>A0A835TI72_9ROSI</name>
<keyword evidence="4" id="KW-1185">Reference proteome</keyword>
<dbReference type="EMBL" id="JADGMS010000002">
    <property type="protein sequence ID" value="KAF9688515.1"/>
    <property type="molecule type" value="Genomic_DNA"/>
</dbReference>
<dbReference type="PANTHER" id="PTHR47926">
    <property type="entry name" value="PENTATRICOPEPTIDE REPEAT-CONTAINING PROTEIN"/>
    <property type="match status" value="1"/>
</dbReference>
<dbReference type="GO" id="GO:0003723">
    <property type="term" value="F:RNA binding"/>
    <property type="evidence" value="ECO:0007669"/>
    <property type="project" value="InterPro"/>
</dbReference>
<dbReference type="OrthoDB" id="185373at2759"/>
<dbReference type="InterPro" id="IPR046960">
    <property type="entry name" value="PPR_At4g14850-like_plant"/>
</dbReference>
<gene>
    <name evidence="3" type="ORF">SADUNF_Sadunf02G0205100</name>
</gene>
<dbReference type="NCBIfam" id="TIGR00756">
    <property type="entry name" value="PPR"/>
    <property type="match status" value="1"/>
</dbReference>
<dbReference type="InterPro" id="IPR002885">
    <property type="entry name" value="PPR_rpt"/>
</dbReference>
<protein>
    <recommendedName>
        <fullName evidence="5">Pentatricopeptide repeat-containing protein</fullName>
    </recommendedName>
</protein>
<feature type="repeat" description="PPR" evidence="2">
    <location>
        <begin position="70"/>
        <end position="104"/>
    </location>
</feature>
<dbReference type="Pfam" id="PF13041">
    <property type="entry name" value="PPR_2"/>
    <property type="match status" value="1"/>
</dbReference>
<dbReference type="PROSITE" id="PS51375">
    <property type="entry name" value="PPR"/>
    <property type="match status" value="1"/>
</dbReference>
<proteinExistence type="predicted"/>
<evidence type="ECO:0000256" key="1">
    <source>
        <dbReference type="ARBA" id="ARBA00022737"/>
    </source>
</evidence>
<dbReference type="AlphaFoldDB" id="A0A835TI72"/>
<keyword evidence="1" id="KW-0677">Repeat</keyword>
<dbReference type="Gene3D" id="1.20.1250.20">
    <property type="entry name" value="MFS general substrate transporter like domains"/>
    <property type="match status" value="1"/>
</dbReference>
<dbReference type="Proteomes" id="UP000657918">
    <property type="component" value="Unassembled WGS sequence"/>
</dbReference>
<dbReference type="GO" id="GO:0009451">
    <property type="term" value="P:RNA modification"/>
    <property type="evidence" value="ECO:0007669"/>
    <property type="project" value="InterPro"/>
</dbReference>
<evidence type="ECO:0000256" key="2">
    <source>
        <dbReference type="PROSITE-ProRule" id="PRU00708"/>
    </source>
</evidence>
<evidence type="ECO:0000313" key="4">
    <source>
        <dbReference type="Proteomes" id="UP000657918"/>
    </source>
</evidence>
<comment type="caution">
    <text evidence="3">The sequence shown here is derived from an EMBL/GenBank/DDBJ whole genome shotgun (WGS) entry which is preliminary data.</text>
</comment>
<dbReference type="Gene3D" id="1.25.40.10">
    <property type="entry name" value="Tetratricopeptide repeat domain"/>
    <property type="match status" value="1"/>
</dbReference>
<dbReference type="InterPro" id="IPR011990">
    <property type="entry name" value="TPR-like_helical_dom_sf"/>
</dbReference>
<accession>A0A835TI72</accession>
<organism evidence="3 4">
    <name type="scientific">Salix dunnii</name>
    <dbReference type="NCBI Taxonomy" id="1413687"/>
    <lineage>
        <taxon>Eukaryota</taxon>
        <taxon>Viridiplantae</taxon>
        <taxon>Streptophyta</taxon>
        <taxon>Embryophyta</taxon>
        <taxon>Tracheophyta</taxon>
        <taxon>Spermatophyta</taxon>
        <taxon>Magnoliopsida</taxon>
        <taxon>eudicotyledons</taxon>
        <taxon>Gunneridae</taxon>
        <taxon>Pentapetalae</taxon>
        <taxon>rosids</taxon>
        <taxon>fabids</taxon>
        <taxon>Malpighiales</taxon>
        <taxon>Salicaceae</taxon>
        <taxon>Saliceae</taxon>
        <taxon>Salix</taxon>
    </lineage>
</organism>
<dbReference type="PANTHER" id="PTHR47926:SF376">
    <property type="entry name" value="TETRATRICOPEPTIDE-LIKE HELICAL DOMAIN SUPERFAMILY"/>
    <property type="match status" value="1"/>
</dbReference>
<dbReference type="InterPro" id="IPR036259">
    <property type="entry name" value="MFS_trans_sf"/>
</dbReference>